<organism evidence="2 3">
    <name type="scientific">Rhizodiscina lignyota</name>
    <dbReference type="NCBI Taxonomy" id="1504668"/>
    <lineage>
        <taxon>Eukaryota</taxon>
        <taxon>Fungi</taxon>
        <taxon>Dikarya</taxon>
        <taxon>Ascomycota</taxon>
        <taxon>Pezizomycotina</taxon>
        <taxon>Dothideomycetes</taxon>
        <taxon>Pleosporomycetidae</taxon>
        <taxon>Aulographales</taxon>
        <taxon>Rhizodiscinaceae</taxon>
        <taxon>Rhizodiscina</taxon>
    </lineage>
</organism>
<evidence type="ECO:0000313" key="2">
    <source>
        <dbReference type="EMBL" id="KAF2098521.1"/>
    </source>
</evidence>
<protein>
    <submittedName>
        <fullName evidence="2">Uncharacterized protein</fullName>
    </submittedName>
</protein>
<name>A0A9P4IHX8_9PEZI</name>
<sequence>MYSVFTREFLTYQLGDPIDNSERTSQPSFIIDNVLVLEQLDMRISAMARGRGVSASRAKEYSFQMEASDEDDETVTVKLPLTMVEEEKCPEVDSLDEEGKYAKSVIDKMKLRCADLEAQNLAQTLWIDELEQRCNNLEIAYLESLPKKYEEKSSILESALQNAHENSIQHAAEVREYKEKAATLERALQDAQEYSSKYAAELKDKCNSAVARLNAQVEEAVRKASIFREVLQGEREKSNQQAAEISELRQQNEELRDILCF</sequence>
<gene>
    <name evidence="2" type="ORF">NA57DRAFT_75761</name>
</gene>
<proteinExistence type="predicted"/>
<evidence type="ECO:0000256" key="1">
    <source>
        <dbReference type="SAM" id="Coils"/>
    </source>
</evidence>
<evidence type="ECO:0000313" key="3">
    <source>
        <dbReference type="Proteomes" id="UP000799772"/>
    </source>
</evidence>
<keyword evidence="1" id="KW-0175">Coiled coil</keyword>
<dbReference type="Proteomes" id="UP000799772">
    <property type="component" value="Unassembled WGS sequence"/>
</dbReference>
<accession>A0A9P4IHX8</accession>
<dbReference type="EMBL" id="ML978126">
    <property type="protein sequence ID" value="KAF2098521.1"/>
    <property type="molecule type" value="Genomic_DNA"/>
</dbReference>
<feature type="coiled-coil region" evidence="1">
    <location>
        <begin position="174"/>
        <end position="258"/>
    </location>
</feature>
<dbReference type="AlphaFoldDB" id="A0A9P4IHX8"/>
<keyword evidence="3" id="KW-1185">Reference proteome</keyword>
<reference evidence="2" key="1">
    <citation type="journal article" date="2020" name="Stud. Mycol.">
        <title>101 Dothideomycetes genomes: a test case for predicting lifestyles and emergence of pathogens.</title>
        <authorList>
            <person name="Haridas S."/>
            <person name="Albert R."/>
            <person name="Binder M."/>
            <person name="Bloem J."/>
            <person name="Labutti K."/>
            <person name="Salamov A."/>
            <person name="Andreopoulos B."/>
            <person name="Baker S."/>
            <person name="Barry K."/>
            <person name="Bills G."/>
            <person name="Bluhm B."/>
            <person name="Cannon C."/>
            <person name="Castanera R."/>
            <person name="Culley D."/>
            <person name="Daum C."/>
            <person name="Ezra D."/>
            <person name="Gonzalez J."/>
            <person name="Henrissat B."/>
            <person name="Kuo A."/>
            <person name="Liang C."/>
            <person name="Lipzen A."/>
            <person name="Lutzoni F."/>
            <person name="Magnuson J."/>
            <person name="Mondo S."/>
            <person name="Nolan M."/>
            <person name="Ohm R."/>
            <person name="Pangilinan J."/>
            <person name="Park H.-J."/>
            <person name="Ramirez L."/>
            <person name="Alfaro M."/>
            <person name="Sun H."/>
            <person name="Tritt A."/>
            <person name="Yoshinaga Y."/>
            <person name="Zwiers L.-H."/>
            <person name="Turgeon B."/>
            <person name="Goodwin S."/>
            <person name="Spatafora J."/>
            <person name="Crous P."/>
            <person name="Grigoriev I."/>
        </authorList>
    </citation>
    <scope>NUCLEOTIDE SEQUENCE</scope>
    <source>
        <strain evidence="2">CBS 133067</strain>
    </source>
</reference>
<comment type="caution">
    <text evidence="2">The sequence shown here is derived from an EMBL/GenBank/DDBJ whole genome shotgun (WGS) entry which is preliminary data.</text>
</comment>